<dbReference type="OrthoDB" id="5240432at2759"/>
<keyword evidence="2" id="KW-0677">Repeat</keyword>
<dbReference type="PANTHER" id="PTHR19848:SF8">
    <property type="entry name" value="F-BOX AND WD REPEAT DOMAIN CONTAINING 7"/>
    <property type="match status" value="1"/>
</dbReference>
<evidence type="ECO:0000256" key="3">
    <source>
        <dbReference type="PROSITE-ProRule" id="PRU00221"/>
    </source>
</evidence>
<dbReference type="RefSeq" id="XP_046113495.1">
    <property type="nucleotide sequence ID" value="XM_046260761.1"/>
</dbReference>
<gene>
    <name evidence="4" type="ORF">F5Z01DRAFT_603791</name>
</gene>
<dbReference type="SUPFAM" id="SSF50978">
    <property type="entry name" value="WD40 repeat-like"/>
    <property type="match status" value="1"/>
</dbReference>
<organism evidence="4 5">
    <name type="scientific">Emericellopsis atlantica</name>
    <dbReference type="NCBI Taxonomy" id="2614577"/>
    <lineage>
        <taxon>Eukaryota</taxon>
        <taxon>Fungi</taxon>
        <taxon>Dikarya</taxon>
        <taxon>Ascomycota</taxon>
        <taxon>Pezizomycotina</taxon>
        <taxon>Sordariomycetes</taxon>
        <taxon>Hypocreomycetidae</taxon>
        <taxon>Hypocreales</taxon>
        <taxon>Bionectriaceae</taxon>
        <taxon>Emericellopsis</taxon>
    </lineage>
</organism>
<keyword evidence="5" id="KW-1185">Reference proteome</keyword>
<dbReference type="PROSITE" id="PS50082">
    <property type="entry name" value="WD_REPEATS_2"/>
    <property type="match status" value="1"/>
</dbReference>
<reference evidence="4" key="1">
    <citation type="journal article" date="2021" name="IMA Fungus">
        <title>Genomic characterization of three marine fungi, including Emericellopsis atlantica sp. nov. with signatures of a generalist lifestyle and marine biomass degradation.</title>
        <authorList>
            <person name="Hagestad O.C."/>
            <person name="Hou L."/>
            <person name="Andersen J.H."/>
            <person name="Hansen E.H."/>
            <person name="Altermark B."/>
            <person name="Li C."/>
            <person name="Kuhnert E."/>
            <person name="Cox R.J."/>
            <person name="Crous P.W."/>
            <person name="Spatafora J.W."/>
            <person name="Lail K."/>
            <person name="Amirebrahimi M."/>
            <person name="Lipzen A."/>
            <person name="Pangilinan J."/>
            <person name="Andreopoulos W."/>
            <person name="Hayes R.D."/>
            <person name="Ng V."/>
            <person name="Grigoriev I.V."/>
            <person name="Jackson S.A."/>
            <person name="Sutton T.D.S."/>
            <person name="Dobson A.D.W."/>
            <person name="Rama T."/>
        </authorList>
    </citation>
    <scope>NUCLEOTIDE SEQUENCE</scope>
    <source>
        <strain evidence="4">TS7</strain>
    </source>
</reference>
<dbReference type="GeneID" id="70291664"/>
<evidence type="ECO:0000256" key="2">
    <source>
        <dbReference type="ARBA" id="ARBA00022737"/>
    </source>
</evidence>
<dbReference type="EMBL" id="MU251301">
    <property type="protein sequence ID" value="KAG9249571.1"/>
    <property type="molecule type" value="Genomic_DNA"/>
</dbReference>
<dbReference type="Pfam" id="PF00400">
    <property type="entry name" value="WD40"/>
    <property type="match status" value="1"/>
</dbReference>
<evidence type="ECO:0000313" key="5">
    <source>
        <dbReference type="Proteomes" id="UP000887229"/>
    </source>
</evidence>
<keyword evidence="1 3" id="KW-0853">WD repeat</keyword>
<dbReference type="InterPro" id="IPR015943">
    <property type="entry name" value="WD40/YVTN_repeat-like_dom_sf"/>
</dbReference>
<feature type="non-terminal residue" evidence="4">
    <location>
        <position position="60"/>
    </location>
</feature>
<comment type="caution">
    <text evidence="4">The sequence shown here is derived from an EMBL/GenBank/DDBJ whole genome shotgun (WGS) entry which is preliminary data.</text>
</comment>
<name>A0A9P8CLF6_9HYPO</name>
<evidence type="ECO:0000256" key="1">
    <source>
        <dbReference type="ARBA" id="ARBA00022574"/>
    </source>
</evidence>
<protein>
    <submittedName>
        <fullName evidence="4">WD40-repeat-containing domain protein</fullName>
    </submittedName>
</protein>
<dbReference type="InterPro" id="IPR036322">
    <property type="entry name" value="WD40_repeat_dom_sf"/>
</dbReference>
<dbReference type="InterPro" id="IPR001680">
    <property type="entry name" value="WD40_rpt"/>
</dbReference>
<sequence length="60" mass="6588">ACLATLEGHSDWIRSVAFSPHSQRLASGSNDRIVKMWDPRTGACTATLEVGRSIRDLLFS</sequence>
<evidence type="ECO:0000313" key="4">
    <source>
        <dbReference type="EMBL" id="KAG9249571.1"/>
    </source>
</evidence>
<dbReference type="Gene3D" id="2.130.10.10">
    <property type="entry name" value="YVTN repeat-like/Quinoprotein amine dehydrogenase"/>
    <property type="match status" value="1"/>
</dbReference>
<dbReference type="PANTHER" id="PTHR19848">
    <property type="entry name" value="WD40 REPEAT PROTEIN"/>
    <property type="match status" value="1"/>
</dbReference>
<proteinExistence type="predicted"/>
<dbReference type="Proteomes" id="UP000887229">
    <property type="component" value="Unassembled WGS sequence"/>
</dbReference>
<accession>A0A9P8CLF6</accession>
<feature type="repeat" description="WD" evidence="3">
    <location>
        <begin position="6"/>
        <end position="47"/>
    </location>
</feature>
<dbReference type="PROSITE" id="PS50294">
    <property type="entry name" value="WD_REPEATS_REGION"/>
    <property type="match status" value="1"/>
</dbReference>
<dbReference type="SMART" id="SM00320">
    <property type="entry name" value="WD40"/>
    <property type="match status" value="1"/>
</dbReference>
<feature type="non-terminal residue" evidence="4">
    <location>
        <position position="1"/>
    </location>
</feature>
<dbReference type="AlphaFoldDB" id="A0A9P8CLF6"/>